<feature type="domain" description="Cation-transporting P-type ATPase N-terminal" evidence="11">
    <location>
        <begin position="4"/>
        <end position="57"/>
    </location>
</feature>
<dbReference type="InterPro" id="IPR023214">
    <property type="entry name" value="HAD_sf"/>
</dbReference>
<evidence type="ECO:0000256" key="8">
    <source>
        <dbReference type="SAM" id="Phobius"/>
    </source>
</evidence>
<feature type="transmembrane region" description="Helical" evidence="8">
    <location>
        <begin position="735"/>
        <end position="758"/>
    </location>
</feature>
<dbReference type="PROSITE" id="PS00154">
    <property type="entry name" value="ATPASE_E1_E2"/>
    <property type="match status" value="1"/>
</dbReference>
<dbReference type="SFLD" id="SFLDG00002">
    <property type="entry name" value="C1.7:_P-type_atpase_like"/>
    <property type="match status" value="1"/>
</dbReference>
<keyword evidence="4" id="KW-0067">ATP-binding</keyword>
<reference evidence="12" key="1">
    <citation type="submission" date="2022-10" db="EMBL/GenBank/DDBJ databases">
        <title>Description of microaerobic benzene degrading bacteria.</title>
        <authorList>
            <person name="Bedics A."/>
            <person name="Tancsics A."/>
            <person name="Banerjee S."/>
        </authorList>
    </citation>
    <scope>NUCLEOTIDE SEQUENCE</scope>
    <source>
        <strain evidence="12">D2M1</strain>
    </source>
</reference>
<dbReference type="InterPro" id="IPR001757">
    <property type="entry name" value="P_typ_ATPase"/>
</dbReference>
<protein>
    <submittedName>
        <fullName evidence="12">Cation-translocating P-type ATPase</fullName>
    </submittedName>
</protein>
<feature type="transmembrane region" description="Helical" evidence="8">
    <location>
        <begin position="634"/>
        <end position="655"/>
    </location>
</feature>
<dbReference type="InterPro" id="IPR044492">
    <property type="entry name" value="P_typ_ATPase_HD_dom"/>
</dbReference>
<dbReference type="SUPFAM" id="SSF81653">
    <property type="entry name" value="Calcium ATPase, transduction domain A"/>
    <property type="match status" value="1"/>
</dbReference>
<dbReference type="Pfam" id="PF00690">
    <property type="entry name" value="Cation_ATPase_N"/>
    <property type="match status" value="1"/>
</dbReference>
<dbReference type="InterPro" id="IPR006068">
    <property type="entry name" value="ATPase_P-typ_cation-transptr_C"/>
</dbReference>
<keyword evidence="2 8" id="KW-0812">Transmembrane</keyword>
<keyword evidence="3" id="KW-0547">Nucleotide-binding</keyword>
<dbReference type="InterPro" id="IPR004014">
    <property type="entry name" value="ATPase_P-typ_cation-transptr_N"/>
</dbReference>
<evidence type="ECO:0000313" key="12">
    <source>
        <dbReference type="EMBL" id="MDD2177673.1"/>
    </source>
</evidence>
<feature type="transmembrane region" description="Helical" evidence="8">
    <location>
        <begin position="708"/>
        <end position="729"/>
    </location>
</feature>
<dbReference type="Gene3D" id="1.20.1110.10">
    <property type="entry name" value="Calcium-transporting ATPase, transmembrane domain"/>
    <property type="match status" value="1"/>
</dbReference>
<dbReference type="SUPFAM" id="SSF81665">
    <property type="entry name" value="Calcium ATPase, transmembrane domain M"/>
    <property type="match status" value="1"/>
</dbReference>
<organism evidence="12 13">
    <name type="scientific">Acidovorax benzenivorans</name>
    <dbReference type="NCBI Taxonomy" id="2987520"/>
    <lineage>
        <taxon>Bacteria</taxon>
        <taxon>Pseudomonadati</taxon>
        <taxon>Pseudomonadota</taxon>
        <taxon>Betaproteobacteria</taxon>
        <taxon>Burkholderiales</taxon>
        <taxon>Comamonadaceae</taxon>
        <taxon>Acidovorax</taxon>
    </lineage>
</organism>
<dbReference type="PANTHER" id="PTHR42861">
    <property type="entry name" value="CALCIUM-TRANSPORTING ATPASE"/>
    <property type="match status" value="1"/>
</dbReference>
<comment type="subcellular location">
    <subcellularLocation>
        <location evidence="1">Membrane</location>
        <topology evidence="1">Multi-pass membrane protein</topology>
    </subcellularLocation>
</comment>
<evidence type="ECO:0000256" key="5">
    <source>
        <dbReference type="ARBA" id="ARBA00022967"/>
    </source>
</evidence>
<dbReference type="Gene3D" id="2.70.150.10">
    <property type="entry name" value="Calcium-transporting ATPase, cytoplasmic transduction domain A"/>
    <property type="match status" value="1"/>
</dbReference>
<feature type="transmembrane region" description="Helical" evidence="8">
    <location>
        <begin position="42"/>
        <end position="61"/>
    </location>
</feature>
<dbReference type="InterPro" id="IPR023298">
    <property type="entry name" value="ATPase_P-typ_TM_dom_sf"/>
</dbReference>
<proteinExistence type="predicted"/>
<evidence type="ECO:0000256" key="2">
    <source>
        <dbReference type="ARBA" id="ARBA00022692"/>
    </source>
</evidence>
<keyword evidence="7 8" id="KW-0472">Membrane</keyword>
<sequence>MRTTDSPTGLDPALAAQRLREEGPNELGISQRRTLRDMAWDVLTEPMFLLLLGAGAIYLAMGDAHEAMILLGFVVIIMTITVLQERRTDNALNALRDLSSPRALALRGGTLVRIVGREVVREDLLMIAEGDRIPTDGTLLQAHELATNESMLTGESEPVAKQVADKVFAGTLVVSGQGLLQVTAVGRHTELGRIGQSLDTIALQSSPLREETARLTHKLVLIGLSLCMLLVALFWALRGDALQAVLAGITLAMGILPQELPVIMIVFLALAARRLAAQQVLTRRLNAIETLGQTTVLCVDKTGTLTQNRMAVAALCIAGQELDVQNLPAAADGSALPDAFHELLEYAVLASEIEPHDPMEQAFHRMAADHLVDTEHLHPAWSLAREYELSPQLLAMSHLWRDGTSAHDTVATKGAPEAVADLCHLPDAERAAVSAQAARLADRGLRVLGVAKARHHTQDTWPDIQHDFDFEWLGLVALADPLRPEVPQAVAQCRQAGIRVVMITGDHPRTARAIAAQAGIAHDKVVTGDEMTLMPSDLLTSKVRQVSVFARIKPHQKLALVEALKAQGEVVAMTGDGVNDAPALKAAHIGIAMGQRGTDVAREAAALVLLHDDFAAIVHAIHRGRLTFANLRQAMVYTLAVHVPIIGLALLPVLFGLPLVLAPLHIAFLELIIDPACSIVFEAEEGAADLMQQPPRGANEPLLSARHILLSMLQGSVVTAAVVGLYAWLLSQPAYAATASTAAFVVLVAANAALILPSRSSDTHGGWGWRSLWAGLTPVSLWVAGGTLAALTAITTVPWLANAFRFVPLSPLHWFMAVLAGLALTAVFTANKRWLQPATPAHNHRSA</sequence>
<dbReference type="RefSeq" id="WP_407655083.1">
    <property type="nucleotide sequence ID" value="NZ_JAPCKI010000004.1"/>
</dbReference>
<evidence type="ECO:0000256" key="7">
    <source>
        <dbReference type="ARBA" id="ARBA00023136"/>
    </source>
</evidence>
<keyword evidence="6 8" id="KW-1133">Transmembrane helix</keyword>
<feature type="transmembrane region" description="Helical" evidence="8">
    <location>
        <begin position="67"/>
        <end position="83"/>
    </location>
</feature>
<dbReference type="Proteomes" id="UP001148932">
    <property type="component" value="Unassembled WGS sequence"/>
</dbReference>
<feature type="transmembrane region" description="Helical" evidence="8">
    <location>
        <begin position="779"/>
        <end position="800"/>
    </location>
</feature>
<feature type="domain" description="P-type ATPase A" evidence="9">
    <location>
        <begin position="98"/>
        <end position="198"/>
    </location>
</feature>
<gene>
    <name evidence="12" type="ORF">OIN59_09520</name>
</gene>
<evidence type="ECO:0000256" key="6">
    <source>
        <dbReference type="ARBA" id="ARBA00022989"/>
    </source>
</evidence>
<dbReference type="InterPro" id="IPR036412">
    <property type="entry name" value="HAD-like_sf"/>
</dbReference>
<dbReference type="SFLD" id="SFLDF00027">
    <property type="entry name" value="p-type_atpase"/>
    <property type="match status" value="1"/>
</dbReference>
<evidence type="ECO:0000256" key="3">
    <source>
        <dbReference type="ARBA" id="ARBA00022741"/>
    </source>
</evidence>
<dbReference type="InterPro" id="IPR018303">
    <property type="entry name" value="ATPase_P-typ_P_site"/>
</dbReference>
<dbReference type="InterPro" id="IPR059000">
    <property type="entry name" value="ATPase_P-type_domA"/>
</dbReference>
<comment type="caution">
    <text evidence="12">The sequence shown here is derived from an EMBL/GenBank/DDBJ whole genome shotgun (WGS) entry which is preliminary data.</text>
</comment>
<dbReference type="Pfam" id="PF00689">
    <property type="entry name" value="Cation_ATPase_C"/>
    <property type="match status" value="1"/>
</dbReference>
<dbReference type="SUPFAM" id="SSF56784">
    <property type="entry name" value="HAD-like"/>
    <property type="match status" value="1"/>
</dbReference>
<dbReference type="SUPFAM" id="SSF81660">
    <property type="entry name" value="Metal cation-transporting ATPase, ATP-binding domain N"/>
    <property type="match status" value="1"/>
</dbReference>
<dbReference type="Gene3D" id="3.40.50.1000">
    <property type="entry name" value="HAD superfamily/HAD-like"/>
    <property type="match status" value="1"/>
</dbReference>
<keyword evidence="5" id="KW-1278">Translocase</keyword>
<evidence type="ECO:0000313" key="13">
    <source>
        <dbReference type="Proteomes" id="UP001148932"/>
    </source>
</evidence>
<evidence type="ECO:0000259" key="11">
    <source>
        <dbReference type="Pfam" id="PF00690"/>
    </source>
</evidence>
<dbReference type="InterPro" id="IPR023299">
    <property type="entry name" value="ATPase_P-typ_cyto_dom_N"/>
</dbReference>
<dbReference type="SFLD" id="SFLDS00003">
    <property type="entry name" value="Haloacid_Dehalogenase"/>
    <property type="match status" value="1"/>
</dbReference>
<evidence type="ECO:0000259" key="9">
    <source>
        <dbReference type="Pfam" id="PF00122"/>
    </source>
</evidence>
<dbReference type="Gene3D" id="3.40.1110.10">
    <property type="entry name" value="Calcium-transporting ATPase, cytoplasmic domain N"/>
    <property type="match status" value="1"/>
</dbReference>
<evidence type="ECO:0000256" key="4">
    <source>
        <dbReference type="ARBA" id="ARBA00022840"/>
    </source>
</evidence>
<dbReference type="Pfam" id="PF00702">
    <property type="entry name" value="Hydrolase"/>
    <property type="match status" value="1"/>
</dbReference>
<dbReference type="Pfam" id="PF00122">
    <property type="entry name" value="E1-E2_ATPase"/>
    <property type="match status" value="1"/>
</dbReference>
<accession>A0ABT5RVE3</accession>
<dbReference type="InterPro" id="IPR008250">
    <property type="entry name" value="ATPase_P-typ_transduc_dom_A_sf"/>
</dbReference>
<feature type="domain" description="Cation-transporting P-type ATPase C-terminal" evidence="10">
    <location>
        <begin position="658"/>
        <end position="833"/>
    </location>
</feature>
<name>A0ABT5RVE3_9BURK</name>
<dbReference type="PRINTS" id="PR00120">
    <property type="entry name" value="HATPASE"/>
</dbReference>
<dbReference type="NCBIfam" id="TIGR01494">
    <property type="entry name" value="ATPase_P-type"/>
    <property type="match status" value="2"/>
</dbReference>
<dbReference type="EMBL" id="JAPCKI010000004">
    <property type="protein sequence ID" value="MDD2177673.1"/>
    <property type="molecule type" value="Genomic_DNA"/>
</dbReference>
<feature type="transmembrane region" description="Helical" evidence="8">
    <location>
        <begin position="244"/>
        <end position="271"/>
    </location>
</feature>
<feature type="transmembrane region" description="Helical" evidence="8">
    <location>
        <begin position="219"/>
        <end position="238"/>
    </location>
</feature>
<keyword evidence="13" id="KW-1185">Reference proteome</keyword>
<evidence type="ECO:0000259" key="10">
    <source>
        <dbReference type="Pfam" id="PF00689"/>
    </source>
</evidence>
<dbReference type="PRINTS" id="PR00119">
    <property type="entry name" value="CATATPASE"/>
</dbReference>
<feature type="transmembrane region" description="Helical" evidence="8">
    <location>
        <begin position="812"/>
        <end position="830"/>
    </location>
</feature>
<evidence type="ECO:0000256" key="1">
    <source>
        <dbReference type="ARBA" id="ARBA00004141"/>
    </source>
</evidence>